<accession>A0ABZ2G4K9</accession>
<evidence type="ECO:0008006" key="3">
    <source>
        <dbReference type="Google" id="ProtNLM"/>
    </source>
</evidence>
<gene>
    <name evidence="1" type="ORF">V6R86_08650</name>
</gene>
<dbReference type="Pfam" id="PF25656">
    <property type="entry name" value="DUF7945"/>
    <property type="match status" value="1"/>
</dbReference>
<dbReference type="NCBIfam" id="NF047838">
    <property type="entry name" value="SCO4402_fam"/>
    <property type="match status" value="1"/>
</dbReference>
<dbReference type="RefSeq" id="WP_338503760.1">
    <property type="nucleotide sequence ID" value="NZ_CP145607.1"/>
</dbReference>
<dbReference type="InterPro" id="IPR057705">
    <property type="entry name" value="DUF7945"/>
</dbReference>
<dbReference type="EMBL" id="CP145607">
    <property type="protein sequence ID" value="WWM70740.1"/>
    <property type="molecule type" value="Genomic_DNA"/>
</dbReference>
<reference evidence="1 2" key="1">
    <citation type="submission" date="2024-02" db="EMBL/GenBank/DDBJ databases">
        <title>Full genome sequence of Sphingomonas kaistensis.</title>
        <authorList>
            <person name="Poletto B.L."/>
            <person name="Silva G."/>
            <person name="Galante D."/>
            <person name="Campos K.R."/>
            <person name="Santos M.B.N."/>
            <person name="Sacchi C.T."/>
        </authorList>
    </citation>
    <scope>NUCLEOTIDE SEQUENCE [LARGE SCALE GENOMIC DNA]</scope>
    <source>
        <strain evidence="1 2">MA4R</strain>
    </source>
</reference>
<organism evidence="1 2">
    <name type="scientific">Sphingomonas kaistensis</name>
    <dbReference type="NCBI Taxonomy" id="298708"/>
    <lineage>
        <taxon>Bacteria</taxon>
        <taxon>Pseudomonadati</taxon>
        <taxon>Pseudomonadota</taxon>
        <taxon>Alphaproteobacteria</taxon>
        <taxon>Sphingomonadales</taxon>
        <taxon>Sphingomonadaceae</taxon>
        <taxon>Sphingomonas</taxon>
    </lineage>
</organism>
<proteinExistence type="predicted"/>
<evidence type="ECO:0000313" key="1">
    <source>
        <dbReference type="EMBL" id="WWM70740.1"/>
    </source>
</evidence>
<evidence type="ECO:0000313" key="2">
    <source>
        <dbReference type="Proteomes" id="UP001382935"/>
    </source>
</evidence>
<dbReference type="Proteomes" id="UP001382935">
    <property type="component" value="Chromosome"/>
</dbReference>
<protein>
    <recommendedName>
        <fullName evidence="3">Integron gene cassette protein</fullName>
    </recommendedName>
</protein>
<keyword evidence="2" id="KW-1185">Reference proteome</keyword>
<name>A0ABZ2G4K9_9SPHN</name>
<sequence length="125" mass="13695">MDSAEHSQLPLSMPHRRSEMVLYLHEMASSDPRTLWSAQREKGLAAGIDEVFHFFFDDNDLDETDIGVTLLNHTEVAAIQHLKAALEIVLGSVGNGDDIAFTGHPMWQQVSAAASNALEQLAAQP</sequence>